<feature type="transmembrane region" description="Helical" evidence="1">
    <location>
        <begin position="101"/>
        <end position="123"/>
    </location>
</feature>
<keyword evidence="1" id="KW-1133">Transmembrane helix</keyword>
<evidence type="ECO:0008006" key="4">
    <source>
        <dbReference type="Google" id="ProtNLM"/>
    </source>
</evidence>
<feature type="transmembrane region" description="Helical" evidence="1">
    <location>
        <begin position="143"/>
        <end position="161"/>
    </location>
</feature>
<feature type="transmembrane region" description="Helical" evidence="1">
    <location>
        <begin position="297"/>
        <end position="325"/>
    </location>
</feature>
<reference evidence="2" key="1">
    <citation type="journal article" date="2023" name="Antibiotics">
        <title>Prevalence and Molecular Characterization of Methicillin-Resistant Staphylococci (MRS) and Mammaliicocci (MRM) in Dromedary Camels from Algeria: First Detection of SCCmec-mecC Hybrid in Methicillin-Resistant Mammaliicoccus lentus.</title>
        <authorList>
            <person name="Belhout C."/>
            <person name="Boyen F."/>
            <person name="Vereecke N."/>
            <person name="Theuns S."/>
            <person name="Taibi N."/>
            <person name="Stegger M."/>
            <person name="de la Fe-Rodriguez P.Y."/>
            <person name="Bouayad L."/>
            <person name="Elgroud R."/>
            <person name="Butaye P."/>
        </authorList>
    </citation>
    <scope>NUCLEOTIDE SEQUENCE</scope>
    <source>
        <strain evidence="2">7048</strain>
    </source>
</reference>
<keyword evidence="1" id="KW-0472">Membrane</keyword>
<proteinExistence type="predicted"/>
<keyword evidence="1" id="KW-0812">Transmembrane</keyword>
<gene>
    <name evidence="2" type="ORF">PYH69_00655</name>
</gene>
<accession>A0AAX3W4T0</accession>
<organism evidence="2 3">
    <name type="scientific">Mammaliicoccus lentus</name>
    <name type="common">Staphylococcus lentus</name>
    <dbReference type="NCBI Taxonomy" id="42858"/>
    <lineage>
        <taxon>Bacteria</taxon>
        <taxon>Bacillati</taxon>
        <taxon>Bacillota</taxon>
        <taxon>Bacilli</taxon>
        <taxon>Bacillales</taxon>
        <taxon>Staphylococcaceae</taxon>
        <taxon>Mammaliicoccus</taxon>
    </lineage>
</organism>
<evidence type="ECO:0000313" key="2">
    <source>
        <dbReference type="EMBL" id="WHI60189.1"/>
    </source>
</evidence>
<dbReference type="Proteomes" id="UP001223261">
    <property type="component" value="Chromosome"/>
</dbReference>
<sequence length="380" mass="44394">MFTKESIISTNLKIVPQNQEYIVGKNENYIILDDEGVEILKYLNGEYSIGEIENELLGEEEVDLIDFVETLYSLDLIDNIDGKNVENIKSKKKTITKFDKFLASFFFNKICVMLYILLLIITPTFCIVHKVYPNYKSIMITDYSGLNILIFLLVSWLLLFIHEMGHYLASIKLDIKTSFSISTRYFWVVIEANLNELWQVESSKRYVPFLGGIFFDITMLFTALLLKVYVLDYKLLDLLIFILAYRMIWQFLVFLRTDIYYLFLTFTNQTSLNTDAKSYLKSLLFNTKGDFSKIVRLYSIFIIIGFILSIVLFLGFQLPSLLVILKNAYYQLINNNIGTVQHIDGIITFMVIIVDLTLWIIGFMNKKRSNSNENNRIETY</sequence>
<dbReference type="EMBL" id="CP118848">
    <property type="protein sequence ID" value="WHI60189.1"/>
    <property type="molecule type" value="Genomic_DNA"/>
</dbReference>
<protein>
    <recommendedName>
        <fullName evidence="4">Peptide zinc metalloprotease protein</fullName>
    </recommendedName>
</protein>
<evidence type="ECO:0000313" key="3">
    <source>
        <dbReference type="Proteomes" id="UP001223261"/>
    </source>
</evidence>
<evidence type="ECO:0000256" key="1">
    <source>
        <dbReference type="SAM" id="Phobius"/>
    </source>
</evidence>
<feature type="transmembrane region" description="Helical" evidence="1">
    <location>
        <begin position="238"/>
        <end position="255"/>
    </location>
</feature>
<name>A0AAX3W4T0_MAMLE</name>
<dbReference type="AlphaFoldDB" id="A0AAX3W4T0"/>
<feature type="transmembrane region" description="Helical" evidence="1">
    <location>
        <begin position="345"/>
        <end position="364"/>
    </location>
</feature>
<feature type="transmembrane region" description="Helical" evidence="1">
    <location>
        <begin position="206"/>
        <end position="226"/>
    </location>
</feature>
<dbReference type="RefSeq" id="WP_282862406.1">
    <property type="nucleotide sequence ID" value="NZ_CP118848.1"/>
</dbReference>